<dbReference type="InterPro" id="IPR019734">
    <property type="entry name" value="TPR_rpt"/>
</dbReference>
<feature type="domain" description="AAA+ ATPase" evidence="3">
    <location>
        <begin position="105"/>
        <end position="244"/>
    </location>
</feature>
<evidence type="ECO:0000313" key="5">
    <source>
        <dbReference type="Proteomes" id="UP000319213"/>
    </source>
</evidence>
<evidence type="ECO:0000259" key="3">
    <source>
        <dbReference type="SMART" id="SM00382"/>
    </source>
</evidence>
<protein>
    <submittedName>
        <fullName evidence="4">Putative ATPase</fullName>
    </submittedName>
</protein>
<proteinExistence type="predicted"/>
<sequence>MTRSLAAPAVAGLLAGVASVLATSTEILADQLETPMRIVIVGVSSVLAGVTTWATSRERAVEPGRDETPSPTQLPPIIAHFTGRTEVLADLHRWFAAHRRREPGTPPVLTIYGQGGVGKSALATRFAHEVAGHFPDGQLYFDLSGGVGESDGARIRPEEVLAGFLRALGVRLTTDPGGLRELQTLWRTWTSGKRILIFLDNAQRTEQVLDLIPPEPRCAVIVTSRRPLFLRNHHDIRLEVFTEAQGVELLARLAGGDRVAADLESAREIVRLCDHLPLAISICGGRLATRPSWTPRDLAERLRDERRRLDHLEVGRQVDTSVRASVQLSYEACTELQRRLLRMLGLLTVPDVSAWAAGALLDTSELDGADQLEALVDAQLAETSGSDVTGQTRYRLHDLVRLYAREQALRSDPQPVRRAAIERFLSGYRRRAEAYATSRWPQDWSRSGVRRRPPAGAIPGTAGQAAASDWFAAEWLGLLAAVHLARDRHMWEQAWRIGRAYCSLCHSMRAFWADWRGVAEITYEAAKELGDERAIGIALLERATAAGNYGNAAHARADAEQALEIFERLGEAWWAARAMRTIGMTYFNDGSLDRGETHLLDAIAAFQAADDPWWRARTQRNLAELRLAQHAHDAAREHAEQALAVFQRNGNRYSEAQTQRVLGEVLAAEARALLERGEEREAAARFTLAENALRFAIQAFRDRRETWEEARALRAAGSVGNPANLLQEHQHVRDAKEMLERLGDSWGVARAEYAEGHALHRRGRLPAAIEALRRAADRFAELGDRWWQARSLRTLAAFLLEAGRTVGARDMAATALDIYTGIGNAGGIARARAVLDRAEAALGGRRDGPSPGEERRRRNPGEEEAPGGTPKRDP</sequence>
<organism evidence="4 5">
    <name type="scientific">Thermopolyspora flexuosa</name>
    <dbReference type="NCBI Taxonomy" id="103836"/>
    <lineage>
        <taxon>Bacteria</taxon>
        <taxon>Bacillati</taxon>
        <taxon>Actinomycetota</taxon>
        <taxon>Actinomycetes</taxon>
        <taxon>Streptosporangiales</taxon>
        <taxon>Streptosporangiaceae</taxon>
        <taxon>Thermopolyspora</taxon>
    </lineage>
</organism>
<keyword evidence="2" id="KW-0732">Signal</keyword>
<name>A0A543IVN4_9ACTN</name>
<dbReference type="SMART" id="SM00382">
    <property type="entry name" value="AAA"/>
    <property type="match status" value="1"/>
</dbReference>
<dbReference type="SUPFAM" id="SSF52540">
    <property type="entry name" value="P-loop containing nucleoside triphosphate hydrolases"/>
    <property type="match status" value="1"/>
</dbReference>
<accession>A0A543IVN4</accession>
<comment type="caution">
    <text evidence="4">The sequence shown here is derived from an EMBL/GenBank/DDBJ whole genome shotgun (WGS) entry which is preliminary data.</text>
</comment>
<evidence type="ECO:0000313" key="4">
    <source>
        <dbReference type="EMBL" id="TQM74617.1"/>
    </source>
</evidence>
<feature type="chain" id="PRO_5021984361" evidence="2">
    <location>
        <begin position="23"/>
        <end position="874"/>
    </location>
</feature>
<feature type="region of interest" description="Disordered" evidence="1">
    <location>
        <begin position="840"/>
        <end position="874"/>
    </location>
</feature>
<dbReference type="InterPro" id="IPR003593">
    <property type="entry name" value="AAA+_ATPase"/>
</dbReference>
<feature type="signal peptide" evidence="2">
    <location>
        <begin position="1"/>
        <end position="22"/>
    </location>
</feature>
<dbReference type="EMBL" id="VFPQ01000001">
    <property type="protein sequence ID" value="TQM74617.1"/>
    <property type="molecule type" value="Genomic_DNA"/>
</dbReference>
<dbReference type="Gene3D" id="1.25.40.10">
    <property type="entry name" value="Tetratricopeptide repeat domain"/>
    <property type="match status" value="2"/>
</dbReference>
<dbReference type="InterPro" id="IPR027417">
    <property type="entry name" value="P-loop_NTPase"/>
</dbReference>
<dbReference type="Gene3D" id="3.40.50.300">
    <property type="entry name" value="P-loop containing nucleotide triphosphate hydrolases"/>
    <property type="match status" value="1"/>
</dbReference>
<dbReference type="GO" id="GO:0043531">
    <property type="term" value="F:ADP binding"/>
    <property type="evidence" value="ECO:0007669"/>
    <property type="project" value="InterPro"/>
</dbReference>
<dbReference type="Gene3D" id="1.10.8.430">
    <property type="entry name" value="Helical domain of apoptotic protease-activating factors"/>
    <property type="match status" value="1"/>
</dbReference>
<dbReference type="PANTHER" id="PTHR47691">
    <property type="entry name" value="REGULATOR-RELATED"/>
    <property type="match status" value="1"/>
</dbReference>
<feature type="compositionally biased region" description="Basic and acidic residues" evidence="1">
    <location>
        <begin position="840"/>
        <end position="861"/>
    </location>
</feature>
<dbReference type="PANTHER" id="PTHR47691:SF3">
    <property type="entry name" value="HTH-TYPE TRANSCRIPTIONAL REGULATOR RV0890C-RELATED"/>
    <property type="match status" value="1"/>
</dbReference>
<dbReference type="AlphaFoldDB" id="A0A543IVN4"/>
<dbReference type="SUPFAM" id="SSF48452">
    <property type="entry name" value="TPR-like"/>
    <property type="match status" value="2"/>
</dbReference>
<keyword evidence="5" id="KW-1185">Reference proteome</keyword>
<reference evidence="4 5" key="1">
    <citation type="submission" date="2019-06" db="EMBL/GenBank/DDBJ databases">
        <title>Sequencing the genomes of 1000 actinobacteria strains.</title>
        <authorList>
            <person name="Klenk H.-P."/>
        </authorList>
    </citation>
    <scope>NUCLEOTIDE SEQUENCE [LARGE SCALE GENOMIC DNA]</scope>
    <source>
        <strain evidence="4 5">DSM 43186</strain>
    </source>
</reference>
<evidence type="ECO:0000256" key="1">
    <source>
        <dbReference type="SAM" id="MobiDB-lite"/>
    </source>
</evidence>
<dbReference type="PRINTS" id="PR00364">
    <property type="entry name" value="DISEASERSIST"/>
</dbReference>
<dbReference type="InterPro" id="IPR011990">
    <property type="entry name" value="TPR-like_helical_dom_sf"/>
</dbReference>
<dbReference type="RefSeq" id="WP_170198738.1">
    <property type="nucleotide sequence ID" value="NZ_BMPV01000003.1"/>
</dbReference>
<evidence type="ECO:0000256" key="2">
    <source>
        <dbReference type="SAM" id="SignalP"/>
    </source>
</evidence>
<gene>
    <name evidence="4" type="ORF">FHX40_1297</name>
</gene>
<dbReference type="InterPro" id="IPR042197">
    <property type="entry name" value="Apaf_helical"/>
</dbReference>
<dbReference type="Proteomes" id="UP000319213">
    <property type="component" value="Unassembled WGS sequence"/>
</dbReference>
<dbReference type="SMART" id="SM00028">
    <property type="entry name" value="TPR"/>
    <property type="match status" value="4"/>
</dbReference>
<dbReference type="Pfam" id="PF13424">
    <property type="entry name" value="TPR_12"/>
    <property type="match status" value="1"/>
</dbReference>